<organism evidence="4 5">
    <name type="scientific">Hoylesella enoeca</name>
    <dbReference type="NCBI Taxonomy" id="76123"/>
    <lineage>
        <taxon>Bacteria</taxon>
        <taxon>Pseudomonadati</taxon>
        <taxon>Bacteroidota</taxon>
        <taxon>Bacteroidia</taxon>
        <taxon>Bacteroidales</taxon>
        <taxon>Prevotellaceae</taxon>
        <taxon>Hoylesella</taxon>
    </lineage>
</organism>
<evidence type="ECO:0000313" key="4">
    <source>
        <dbReference type="EMBL" id="ALO49962.1"/>
    </source>
</evidence>
<evidence type="ECO:0000256" key="1">
    <source>
        <dbReference type="ARBA" id="ARBA00022729"/>
    </source>
</evidence>
<dbReference type="OrthoDB" id="1082240at2"/>
<accession>A0A0S2KNS8</accession>
<dbReference type="Pfam" id="PF13505">
    <property type="entry name" value="OMP_b-brl"/>
    <property type="match status" value="1"/>
</dbReference>
<feature type="signal peptide" evidence="2">
    <location>
        <begin position="1"/>
        <end position="19"/>
    </location>
</feature>
<evidence type="ECO:0000259" key="3">
    <source>
        <dbReference type="Pfam" id="PF13505"/>
    </source>
</evidence>
<proteinExistence type="predicted"/>
<feature type="domain" description="Outer membrane protein beta-barrel" evidence="3">
    <location>
        <begin position="8"/>
        <end position="175"/>
    </location>
</feature>
<dbReference type="AlphaFoldDB" id="A0A0S2KNS8"/>
<sequence length="175" mass="18824">MKKVFMTLVAAVMAVGASAQVFVGGGVGIGSADNGGSDNITAYKFVPEVGYSFNSDWAVGAAFGWKGSNHGGAKSVEFNPYVRYTFFHSRLVNAFVDGTVGYAHEYGANNRDIDRLQIGFKPGVALNLTPCLSFVTKVGFVGYDHSKDNNSKAKVDEWGVNMDGNNITFGLYYNF</sequence>
<dbReference type="InterPro" id="IPR027385">
    <property type="entry name" value="Beta-barrel_OMP"/>
</dbReference>
<dbReference type="SUPFAM" id="SSF56925">
    <property type="entry name" value="OMPA-like"/>
    <property type="match status" value="1"/>
</dbReference>
<gene>
    <name evidence="4" type="ORF">AS203_09785</name>
</gene>
<dbReference type="InterPro" id="IPR011250">
    <property type="entry name" value="OMP/PagP_B-barrel"/>
</dbReference>
<feature type="chain" id="PRO_5006602030" description="Outer membrane protein beta-barrel domain-containing protein" evidence="2">
    <location>
        <begin position="20"/>
        <end position="175"/>
    </location>
</feature>
<evidence type="ECO:0000313" key="5">
    <source>
        <dbReference type="Proteomes" id="UP000056252"/>
    </source>
</evidence>
<keyword evidence="5" id="KW-1185">Reference proteome</keyword>
<dbReference type="Proteomes" id="UP000056252">
    <property type="component" value="Chromosome"/>
</dbReference>
<dbReference type="eggNOG" id="COG3637">
    <property type="taxonomic scope" value="Bacteria"/>
</dbReference>
<reference evidence="5" key="1">
    <citation type="submission" date="2015-11" db="EMBL/GenBank/DDBJ databases">
        <authorList>
            <person name="Holder M.E."/>
            <person name="Ajami N.J."/>
            <person name="Petrosino J.F."/>
        </authorList>
    </citation>
    <scope>NUCLEOTIDE SEQUENCE [LARGE SCALE GENOMIC DNA]</scope>
    <source>
        <strain evidence="5">F0113</strain>
    </source>
</reference>
<protein>
    <recommendedName>
        <fullName evidence="3">Outer membrane protein beta-barrel domain-containing protein</fullName>
    </recommendedName>
</protein>
<dbReference type="EMBL" id="CP013195">
    <property type="protein sequence ID" value="ALO49962.1"/>
    <property type="molecule type" value="Genomic_DNA"/>
</dbReference>
<dbReference type="STRING" id="76123.AS203_09785"/>
<keyword evidence="1 2" id="KW-0732">Signal</keyword>
<evidence type="ECO:0000256" key="2">
    <source>
        <dbReference type="SAM" id="SignalP"/>
    </source>
</evidence>
<name>A0A0S2KNS8_9BACT</name>
<dbReference type="KEGG" id="peo:AS203_09785"/>